<dbReference type="Proteomes" id="UP000018227">
    <property type="component" value="Unassembled WGS sequence"/>
</dbReference>
<dbReference type="OrthoDB" id="1860910at2"/>
<evidence type="ECO:0000313" key="1">
    <source>
        <dbReference type="EMBL" id="ESL02227.1"/>
    </source>
</evidence>
<comment type="caution">
    <text evidence="1">The sequence shown here is derived from an EMBL/GenBank/DDBJ whole genome shotgun (WGS) entry which is preliminary data.</text>
</comment>
<accession>V2Y2E3</accession>
<name>V2Y2E3_9FIRM</name>
<dbReference type="RefSeq" id="WP_023355221.1">
    <property type="nucleotide sequence ID" value="NZ_KI535369.1"/>
</dbReference>
<evidence type="ECO:0000313" key="2">
    <source>
        <dbReference type="Proteomes" id="UP000018227"/>
    </source>
</evidence>
<dbReference type="STRING" id="592026.GCWU0000282_002361"/>
<organism evidence="1 2">
    <name type="scientific">Catonella morbi ATCC 51271</name>
    <dbReference type="NCBI Taxonomy" id="592026"/>
    <lineage>
        <taxon>Bacteria</taxon>
        <taxon>Bacillati</taxon>
        <taxon>Bacillota</taxon>
        <taxon>Clostridia</taxon>
        <taxon>Lachnospirales</taxon>
        <taxon>Lachnospiraceae</taxon>
        <taxon>Catonella</taxon>
    </lineage>
</organism>
<proteinExistence type="predicted"/>
<keyword evidence="2" id="KW-1185">Reference proteome</keyword>
<reference evidence="1 2" key="1">
    <citation type="submission" date="2013-06" db="EMBL/GenBank/DDBJ databases">
        <authorList>
            <person name="Weinstock G."/>
            <person name="Sodergren E."/>
            <person name="Clifton S."/>
            <person name="Fulton L."/>
            <person name="Fulton B."/>
            <person name="Courtney L."/>
            <person name="Fronick C."/>
            <person name="Harrison M."/>
            <person name="Strong C."/>
            <person name="Farmer C."/>
            <person name="Delahaunty K."/>
            <person name="Markovic C."/>
            <person name="Hall O."/>
            <person name="Minx P."/>
            <person name="Tomlinson C."/>
            <person name="Mitreva M."/>
            <person name="Nelson J."/>
            <person name="Hou S."/>
            <person name="Wollam A."/>
            <person name="Pepin K.H."/>
            <person name="Johnson M."/>
            <person name="Bhonagiri V."/>
            <person name="Nash W.E."/>
            <person name="Warren W."/>
            <person name="Chinwalla A."/>
            <person name="Mardis E.R."/>
            <person name="Wilson R.K."/>
        </authorList>
    </citation>
    <scope>NUCLEOTIDE SEQUENCE [LARGE SCALE GENOMIC DNA]</scope>
    <source>
        <strain evidence="1 2">ATCC 51271</strain>
    </source>
</reference>
<dbReference type="AlphaFoldDB" id="V2Y2E3"/>
<sequence>MKKNKVINVATCDARGVTEDSLAGYENITINAATLIIGERSKELLNRYPVTMNVSNVLEIPDNQDVTVKSINGKGEIGADADGTGIFLMVNGKLVITDGSKEAVKSYYRIMVNGKALVPKSYEGCFSNIQVNGKIECYPDGATIIKANTEIDNLFLSRASNPLYYCSGNLFFLDSGIDTEKMIEKKLKFAAKKIVIVESLLTKLIPIFDEESDIVQVPDGTRLINDDVELKTKTIRKYGTKLCVCGNVSIQESEALASLEYLFADGTVSVDKELEDVFDEIDSVYTRLKVIDPELGYITDRPMVKIDTAVLKKYPKGIQVEDCATVRLSKELSAEDIIEKLHISDCAVVVCTKEQEEAVGVIAEDVAMIGAPRQEQEGGEDEKDGGIFGSFLNELKDTQVINAAEYKM</sequence>
<dbReference type="HOGENOM" id="CLU_056695_0_0_9"/>
<dbReference type="eggNOG" id="ENOG502ZCFE">
    <property type="taxonomic scope" value="Bacteria"/>
</dbReference>
<dbReference type="EMBL" id="ACIL03000016">
    <property type="protein sequence ID" value="ESL02227.1"/>
    <property type="molecule type" value="Genomic_DNA"/>
</dbReference>
<protein>
    <submittedName>
        <fullName evidence="1">Uncharacterized protein</fullName>
    </submittedName>
</protein>
<gene>
    <name evidence="1" type="ORF">GCWU0000282_002361</name>
</gene>